<keyword evidence="4 8" id="KW-0812">Transmembrane</keyword>
<dbReference type="EMBL" id="LS483476">
    <property type="protein sequence ID" value="SQI61685.1"/>
    <property type="molecule type" value="Genomic_DNA"/>
</dbReference>
<evidence type="ECO:0000256" key="2">
    <source>
        <dbReference type="ARBA" id="ARBA00005914"/>
    </source>
</evidence>
<dbReference type="InterPro" id="IPR004937">
    <property type="entry name" value="Urea_transporter"/>
</dbReference>
<feature type="transmembrane region" description="Helical" evidence="8">
    <location>
        <begin position="234"/>
        <end position="254"/>
    </location>
</feature>
<evidence type="ECO:0000256" key="5">
    <source>
        <dbReference type="ARBA" id="ARBA00022989"/>
    </source>
</evidence>
<dbReference type="GO" id="GO:0005886">
    <property type="term" value="C:plasma membrane"/>
    <property type="evidence" value="ECO:0007669"/>
    <property type="project" value="UniProtKB-SubCell"/>
</dbReference>
<evidence type="ECO:0000256" key="1">
    <source>
        <dbReference type="ARBA" id="ARBA00004651"/>
    </source>
</evidence>
<feature type="transmembrane region" description="Helical" evidence="8">
    <location>
        <begin position="126"/>
        <end position="147"/>
    </location>
</feature>
<feature type="transmembrane region" description="Helical" evidence="8">
    <location>
        <begin position="78"/>
        <end position="96"/>
    </location>
</feature>
<keyword evidence="10" id="KW-1185">Reference proteome</keyword>
<comment type="similarity">
    <text evidence="2">Belongs to the urea transporter family.</text>
</comment>
<name>A0A2X4ZB37_LEDLE</name>
<gene>
    <name evidence="9" type="ORF">NCTC4824_03363</name>
</gene>
<feature type="transmembrane region" description="Helical" evidence="8">
    <location>
        <begin position="102"/>
        <end position="119"/>
    </location>
</feature>
<organism evidence="9 10">
    <name type="scientific">Lederbergia lenta</name>
    <name type="common">Bacillus lentus</name>
    <dbReference type="NCBI Taxonomy" id="1467"/>
    <lineage>
        <taxon>Bacteria</taxon>
        <taxon>Bacillati</taxon>
        <taxon>Bacillota</taxon>
        <taxon>Bacilli</taxon>
        <taxon>Bacillales</taxon>
        <taxon>Bacillaceae</taxon>
        <taxon>Lederbergia</taxon>
    </lineage>
</organism>
<keyword evidence="3" id="KW-1003">Cell membrane</keyword>
<feature type="transmembrane region" description="Helical" evidence="8">
    <location>
        <begin position="261"/>
        <end position="278"/>
    </location>
</feature>
<proteinExistence type="inferred from homology"/>
<reference evidence="9 10" key="1">
    <citation type="submission" date="2018-06" db="EMBL/GenBank/DDBJ databases">
        <authorList>
            <consortium name="Pathogen Informatics"/>
            <person name="Doyle S."/>
        </authorList>
    </citation>
    <scope>NUCLEOTIDE SEQUENCE [LARGE SCALE GENOMIC DNA]</scope>
    <source>
        <strain evidence="9 10">NCTC4824</strain>
    </source>
</reference>
<sequence>MQYKLDKFFNSNHYLSLIPASLKGVSQVILLENAVSGLIILIGLAIASPTLALIAFISSAIGTLVGDLGGADKKQVQIGLFGFNSVLTGIAIMMFMEGGIRWIIAMAGAAVSALLTAAFMHAAKKFAYPVLTFPFIIMTWFLLLSAYRFTTFKLSSDLVPQSLSQWELDASGSPQLIRGLIKGVAEVFLIDVFWSGVFILIAVFWAGWKYGVYTLFATAVSWLVAYFLGADVKLLNLGLYSYNAVLSMIAVGSVYNVRQRIFPFAGTIAAMASVLVTASVDTWLLPFGLPPLTLPFVLCTWLFIGSRKVLRNL</sequence>
<dbReference type="PIRSF" id="PIRSF016502">
    <property type="entry name" value="Urea_transporter"/>
    <property type="match status" value="1"/>
</dbReference>
<protein>
    <submittedName>
        <fullName evidence="9">Urea transporter</fullName>
    </submittedName>
</protein>
<dbReference type="Proteomes" id="UP000249134">
    <property type="component" value="Chromosome 1"/>
</dbReference>
<feature type="transmembrane region" description="Helical" evidence="8">
    <location>
        <begin position="284"/>
        <end position="304"/>
    </location>
</feature>
<dbReference type="Gene3D" id="1.10.3430.10">
    <property type="entry name" value="Ammonium transporter AmtB like domains"/>
    <property type="match status" value="1"/>
</dbReference>
<dbReference type="PANTHER" id="PTHR10464">
    <property type="entry name" value="UREA TRANSPORTER"/>
    <property type="match status" value="1"/>
</dbReference>
<dbReference type="GO" id="GO:0015204">
    <property type="term" value="F:urea transmembrane transporter activity"/>
    <property type="evidence" value="ECO:0007669"/>
    <property type="project" value="InterPro"/>
</dbReference>
<dbReference type="PANTHER" id="PTHR10464:SF4">
    <property type="entry name" value="UREA TRANSPORTER"/>
    <property type="match status" value="1"/>
</dbReference>
<keyword evidence="6 8" id="KW-0472">Membrane</keyword>
<evidence type="ECO:0000256" key="8">
    <source>
        <dbReference type="SAM" id="Phobius"/>
    </source>
</evidence>
<evidence type="ECO:0000313" key="10">
    <source>
        <dbReference type="Proteomes" id="UP000249134"/>
    </source>
</evidence>
<feature type="transmembrane region" description="Helical" evidence="8">
    <location>
        <begin position="210"/>
        <end position="228"/>
    </location>
</feature>
<dbReference type="Pfam" id="PF03253">
    <property type="entry name" value="UT"/>
    <property type="match status" value="1"/>
</dbReference>
<evidence type="ECO:0000256" key="7">
    <source>
        <dbReference type="PIRSR" id="PIRSR016502-1"/>
    </source>
</evidence>
<evidence type="ECO:0000256" key="4">
    <source>
        <dbReference type="ARBA" id="ARBA00022692"/>
    </source>
</evidence>
<comment type="subcellular location">
    <subcellularLocation>
        <location evidence="1">Cell membrane</location>
        <topology evidence="1">Multi-pass membrane protein</topology>
    </subcellularLocation>
</comment>
<dbReference type="STRING" id="1348624.GCA_001591545_02414"/>
<dbReference type="KEGG" id="blen:NCTC4824_03363"/>
<evidence type="ECO:0000256" key="6">
    <source>
        <dbReference type="ARBA" id="ARBA00023136"/>
    </source>
</evidence>
<dbReference type="AlphaFoldDB" id="A0A2X4ZB37"/>
<feature type="transmembrane region" description="Helical" evidence="8">
    <location>
        <begin position="187"/>
        <end position="205"/>
    </location>
</feature>
<accession>A0A2X4ZB37</accession>
<feature type="site" description="Important for channel permeability" evidence="7">
    <location>
        <position position="293"/>
    </location>
</feature>
<keyword evidence="5 8" id="KW-1133">Transmembrane helix</keyword>
<dbReference type="InterPro" id="IPR029020">
    <property type="entry name" value="Ammonium/urea_transptr"/>
</dbReference>
<evidence type="ECO:0000313" key="9">
    <source>
        <dbReference type="EMBL" id="SQI61685.1"/>
    </source>
</evidence>
<evidence type="ECO:0000256" key="3">
    <source>
        <dbReference type="ARBA" id="ARBA00022475"/>
    </source>
</evidence>
<feature type="transmembrane region" description="Helical" evidence="8">
    <location>
        <begin position="38"/>
        <end position="66"/>
    </location>
</feature>